<dbReference type="Proteomes" id="UP000677305">
    <property type="component" value="Chromosome"/>
</dbReference>
<name>A0A8J8M7D9_9FIRM</name>
<evidence type="ECO:0000313" key="2">
    <source>
        <dbReference type="Proteomes" id="UP000677305"/>
    </source>
</evidence>
<protein>
    <submittedName>
        <fullName evidence="1">Uncharacterized protein</fullName>
    </submittedName>
</protein>
<dbReference type="KEGG" id="vgu:HYG85_01970"/>
<dbReference type="RefSeq" id="WP_212692063.1">
    <property type="nucleotide sequence ID" value="NZ_CP058561.1"/>
</dbReference>
<keyword evidence="2" id="KW-1185">Reference proteome</keyword>
<dbReference type="EMBL" id="CP058561">
    <property type="protein sequence ID" value="QUH27747.1"/>
    <property type="molecule type" value="Genomic_DNA"/>
</dbReference>
<reference evidence="1 2" key="1">
    <citation type="submission" date="2020-07" db="EMBL/GenBank/DDBJ databases">
        <title>Vallitalea guaymasensis genome.</title>
        <authorList>
            <person name="Postec A."/>
        </authorList>
    </citation>
    <scope>NUCLEOTIDE SEQUENCE [LARGE SCALE GENOMIC DNA]</scope>
    <source>
        <strain evidence="1 2">Ra1766G1</strain>
    </source>
</reference>
<accession>A0A8J8M7D9</accession>
<proteinExistence type="predicted"/>
<organism evidence="1 2">
    <name type="scientific">Vallitalea guaymasensis</name>
    <dbReference type="NCBI Taxonomy" id="1185412"/>
    <lineage>
        <taxon>Bacteria</taxon>
        <taxon>Bacillati</taxon>
        <taxon>Bacillota</taxon>
        <taxon>Clostridia</taxon>
        <taxon>Lachnospirales</taxon>
        <taxon>Vallitaleaceae</taxon>
        <taxon>Vallitalea</taxon>
    </lineage>
</organism>
<gene>
    <name evidence="1" type="ORF">HYG85_01970</name>
</gene>
<evidence type="ECO:0000313" key="1">
    <source>
        <dbReference type="EMBL" id="QUH27747.1"/>
    </source>
</evidence>
<sequence length="313" mass="35334">MNKKINKIISLFILLVLTITTIDFNIYAEYDTSNEINTDIQISDADAIEMAVNVYQNLSTEAREKFINNLELLAASGNDELLKFHVENVDTNYNYKEVKKVKTLYATNSLTLAQELSLLALPKAVEYSLLALAGALGIPVGNVVDVIISLGVVAIIAANWNTISPVWDDIVDIFSRHIGGFVVEGFDYIYNKATGLPTERQFSRFNYHYDKHSEGFKFMPTGNGKKPDKKKFWEMAKKALEKTGSKIKTGISKQNPSRTVKFNTESLEIIIYDTATKLIRTYYIPYDEGLVSGRYTLSVVKMIAEDYFQSLIR</sequence>
<dbReference type="AlphaFoldDB" id="A0A8J8M7D9"/>